<feature type="compositionally biased region" description="Polar residues" evidence="4">
    <location>
        <begin position="1"/>
        <end position="16"/>
    </location>
</feature>
<dbReference type="InterPro" id="IPR027417">
    <property type="entry name" value="P-loop_NTPase"/>
</dbReference>
<evidence type="ECO:0000313" key="6">
    <source>
        <dbReference type="EMBL" id="MDR5875435.1"/>
    </source>
</evidence>
<dbReference type="Gene3D" id="3.40.50.300">
    <property type="entry name" value="P-loop containing nucleotide triphosphate hydrolases"/>
    <property type="match status" value="1"/>
</dbReference>
<evidence type="ECO:0000313" key="7">
    <source>
        <dbReference type="Proteomes" id="UP001269267"/>
    </source>
</evidence>
<dbReference type="PROSITE" id="PS00662">
    <property type="entry name" value="T2SP_E"/>
    <property type="match status" value="1"/>
</dbReference>
<dbReference type="EMBL" id="JARWAI010000007">
    <property type="protein sequence ID" value="MDR5875435.1"/>
    <property type="molecule type" value="Genomic_DNA"/>
</dbReference>
<dbReference type="SUPFAM" id="SSF160246">
    <property type="entry name" value="EspE N-terminal domain-like"/>
    <property type="match status" value="1"/>
</dbReference>
<evidence type="ECO:0000256" key="2">
    <source>
        <dbReference type="ARBA" id="ARBA00022741"/>
    </source>
</evidence>
<name>A0ABU1GD72_9GAMM</name>
<evidence type="ECO:0000259" key="5">
    <source>
        <dbReference type="PROSITE" id="PS00662"/>
    </source>
</evidence>
<organism evidence="6 7">
    <name type="scientific">Vreelandella gomseomensis</name>
    <dbReference type="NCBI Taxonomy" id="370766"/>
    <lineage>
        <taxon>Bacteria</taxon>
        <taxon>Pseudomonadati</taxon>
        <taxon>Pseudomonadota</taxon>
        <taxon>Gammaproteobacteria</taxon>
        <taxon>Oceanospirillales</taxon>
        <taxon>Halomonadaceae</taxon>
        <taxon>Vreelandella</taxon>
    </lineage>
</organism>
<dbReference type="RefSeq" id="WP_310539717.1">
    <property type="nucleotide sequence ID" value="NZ_JARWAI010000007.1"/>
</dbReference>
<evidence type="ECO:0000256" key="4">
    <source>
        <dbReference type="SAM" id="MobiDB-lite"/>
    </source>
</evidence>
<keyword evidence="7" id="KW-1185">Reference proteome</keyword>
<comment type="similarity">
    <text evidence="1">Belongs to the GSP E family.</text>
</comment>
<dbReference type="PANTHER" id="PTHR30258">
    <property type="entry name" value="TYPE II SECRETION SYSTEM PROTEIN GSPE-RELATED"/>
    <property type="match status" value="1"/>
</dbReference>
<evidence type="ECO:0000256" key="1">
    <source>
        <dbReference type="ARBA" id="ARBA00006611"/>
    </source>
</evidence>
<dbReference type="Proteomes" id="UP001269267">
    <property type="component" value="Unassembled WGS sequence"/>
</dbReference>
<accession>A0ABU1GD72</accession>
<keyword evidence="2" id="KW-0547">Nucleotide-binding</keyword>
<evidence type="ECO:0000256" key="3">
    <source>
        <dbReference type="ARBA" id="ARBA00022840"/>
    </source>
</evidence>
<comment type="caution">
    <text evidence="6">The sequence shown here is derived from an EMBL/GenBank/DDBJ whole genome shotgun (WGS) entry which is preliminary data.</text>
</comment>
<feature type="domain" description="Bacterial type II secretion system protein E" evidence="5">
    <location>
        <begin position="390"/>
        <end position="404"/>
    </location>
</feature>
<feature type="region of interest" description="Disordered" evidence="4">
    <location>
        <begin position="1"/>
        <end position="21"/>
    </location>
</feature>
<proteinExistence type="inferred from homology"/>
<gene>
    <name evidence="6" type="ORF">QC815_10925</name>
</gene>
<sequence length="571" mass="63542">MPQPDTQNSQQSTTADPLQKAGANRLGDLVVEKGLVNAAELEFVLQKQVVEGGRLGNLMVAHGLATQKDIARLLAEQHRHPAEFADIDTLPEPQSQATAPFNQALCLSRGFLPITLESETLTVIIGDGSPDEIADLVRRRCGWQVRFLQGEFARVTRAIRQHFYFADNPPEQVIKREIRMLEQDVDRVYSPERLLEYILTLAVRERATDVHIAPAEHSRHVLFRVDGVLRPMFGLSVVLDRLNSYIKLCSEMDVAEQRLPQDGSFAHVVLDQPFTLRVSTLITKHGERMVLRLLPERSDLDKLQDLGFIGEDVAELSRLFSRPHGMVLLTGPTGSGKSTTLHAALRMQPLIERNVLTVEDPVEYRVPAVCQTEVNPRSGYGFSNALRYFLRHDPDVILVGEIRDEETARAAIDASSTGHLVLSTLHVGSIFGVVPRLKLLGVDVETIAENLVGVVNQRLVRRICPMCKVEAHPTTSQREWLGLAADQIVYRGEGCQHCRGSGYVGRIPVYEILLPDRDIADAIAVDSSRGELRRIAQASGMRSIGVLARRRITDGETTLDEIYRAVGEIQL</sequence>
<dbReference type="InterPro" id="IPR001482">
    <property type="entry name" value="T2SS/T4SS_dom"/>
</dbReference>
<dbReference type="InterPro" id="IPR037257">
    <property type="entry name" value="T2SS_E_N_sf"/>
</dbReference>
<dbReference type="Pfam" id="PF00437">
    <property type="entry name" value="T2SSE"/>
    <property type="match status" value="1"/>
</dbReference>
<dbReference type="CDD" id="cd01129">
    <property type="entry name" value="PulE-GspE-like"/>
    <property type="match status" value="1"/>
</dbReference>
<protein>
    <submittedName>
        <fullName evidence="6">ATPase, T2SS/T4P/T4SS family</fullName>
    </submittedName>
</protein>
<dbReference type="InterPro" id="IPR007831">
    <property type="entry name" value="T2SS_GspE_N"/>
</dbReference>
<dbReference type="Gene3D" id="3.30.450.90">
    <property type="match status" value="1"/>
</dbReference>
<dbReference type="Pfam" id="PF05157">
    <property type="entry name" value="MshEN"/>
    <property type="match status" value="1"/>
</dbReference>
<dbReference type="PANTHER" id="PTHR30258:SF2">
    <property type="entry name" value="COMG OPERON PROTEIN 1"/>
    <property type="match status" value="1"/>
</dbReference>
<keyword evidence="3" id="KW-0067">ATP-binding</keyword>
<dbReference type="SUPFAM" id="SSF52540">
    <property type="entry name" value="P-loop containing nucleoside triphosphate hydrolases"/>
    <property type="match status" value="1"/>
</dbReference>
<reference evidence="6 7" key="1">
    <citation type="submission" date="2023-04" db="EMBL/GenBank/DDBJ databases">
        <title>A long-awaited taxogenomic arrangement of the family Halomonadaceae.</title>
        <authorList>
            <person name="De La Haba R."/>
            <person name="Chuvochina M."/>
            <person name="Wittouck S."/>
            <person name="Arahal D.R."/>
            <person name="Sanchez-Porro C."/>
            <person name="Hugenholtz P."/>
            <person name="Ventosa A."/>
        </authorList>
    </citation>
    <scope>NUCLEOTIDE SEQUENCE [LARGE SCALE GENOMIC DNA]</scope>
    <source>
        <strain evidence="6 7">DSM 18042</strain>
    </source>
</reference>